<keyword evidence="2" id="KW-1133">Transmembrane helix</keyword>
<dbReference type="Gramene" id="BGIOSGA027306-TA">
    <property type="protein sequence ID" value="BGIOSGA027306-PA"/>
    <property type="gene ID" value="BGIOSGA027306"/>
</dbReference>
<evidence type="ECO:0000256" key="1">
    <source>
        <dbReference type="SAM" id="MobiDB-lite"/>
    </source>
</evidence>
<dbReference type="AlphaFoldDB" id="B8B921"/>
<dbReference type="HOGENOM" id="CLU_184776_0_0_1"/>
<evidence type="ECO:0000256" key="2">
    <source>
        <dbReference type="SAM" id="Phobius"/>
    </source>
</evidence>
<evidence type="ECO:0000313" key="4">
    <source>
        <dbReference type="Proteomes" id="UP000007015"/>
    </source>
</evidence>
<reference evidence="3 4" key="1">
    <citation type="journal article" date="2005" name="PLoS Biol.">
        <title>The genomes of Oryza sativa: a history of duplications.</title>
        <authorList>
            <person name="Yu J."/>
            <person name="Wang J."/>
            <person name="Lin W."/>
            <person name="Li S."/>
            <person name="Li H."/>
            <person name="Zhou J."/>
            <person name="Ni P."/>
            <person name="Dong W."/>
            <person name="Hu S."/>
            <person name="Zeng C."/>
            <person name="Zhang J."/>
            <person name="Zhang Y."/>
            <person name="Li R."/>
            <person name="Xu Z."/>
            <person name="Li S."/>
            <person name="Li X."/>
            <person name="Zheng H."/>
            <person name="Cong L."/>
            <person name="Lin L."/>
            <person name="Yin J."/>
            <person name="Geng J."/>
            <person name="Li G."/>
            <person name="Shi J."/>
            <person name="Liu J."/>
            <person name="Lv H."/>
            <person name="Li J."/>
            <person name="Wang J."/>
            <person name="Deng Y."/>
            <person name="Ran L."/>
            <person name="Shi X."/>
            <person name="Wang X."/>
            <person name="Wu Q."/>
            <person name="Li C."/>
            <person name="Ren X."/>
            <person name="Wang J."/>
            <person name="Wang X."/>
            <person name="Li D."/>
            <person name="Liu D."/>
            <person name="Zhang X."/>
            <person name="Ji Z."/>
            <person name="Zhao W."/>
            <person name="Sun Y."/>
            <person name="Zhang Z."/>
            <person name="Bao J."/>
            <person name="Han Y."/>
            <person name="Dong L."/>
            <person name="Ji J."/>
            <person name="Chen P."/>
            <person name="Wu S."/>
            <person name="Liu J."/>
            <person name="Xiao Y."/>
            <person name="Bu D."/>
            <person name="Tan J."/>
            <person name="Yang L."/>
            <person name="Ye C."/>
            <person name="Zhang J."/>
            <person name="Xu J."/>
            <person name="Zhou Y."/>
            <person name="Yu Y."/>
            <person name="Zhang B."/>
            <person name="Zhuang S."/>
            <person name="Wei H."/>
            <person name="Liu B."/>
            <person name="Lei M."/>
            <person name="Yu H."/>
            <person name="Li Y."/>
            <person name="Xu H."/>
            <person name="Wei S."/>
            <person name="He X."/>
            <person name="Fang L."/>
            <person name="Zhang Z."/>
            <person name="Zhang Y."/>
            <person name="Huang X."/>
            <person name="Su Z."/>
            <person name="Tong W."/>
            <person name="Li J."/>
            <person name="Tong Z."/>
            <person name="Li S."/>
            <person name="Ye J."/>
            <person name="Wang L."/>
            <person name="Fang L."/>
            <person name="Lei T."/>
            <person name="Chen C."/>
            <person name="Chen H."/>
            <person name="Xu Z."/>
            <person name="Li H."/>
            <person name="Huang H."/>
            <person name="Zhang F."/>
            <person name="Xu H."/>
            <person name="Li N."/>
            <person name="Zhao C."/>
            <person name="Li S."/>
            <person name="Dong L."/>
            <person name="Huang Y."/>
            <person name="Li L."/>
            <person name="Xi Y."/>
            <person name="Qi Q."/>
            <person name="Li W."/>
            <person name="Zhang B."/>
            <person name="Hu W."/>
            <person name="Zhang Y."/>
            <person name="Tian X."/>
            <person name="Jiao Y."/>
            <person name="Liang X."/>
            <person name="Jin J."/>
            <person name="Gao L."/>
            <person name="Zheng W."/>
            <person name="Hao B."/>
            <person name="Liu S."/>
            <person name="Wang W."/>
            <person name="Yuan L."/>
            <person name="Cao M."/>
            <person name="McDermott J."/>
            <person name="Samudrala R."/>
            <person name="Wang J."/>
            <person name="Wong G.K."/>
            <person name="Yang H."/>
        </authorList>
    </citation>
    <scope>NUCLEOTIDE SEQUENCE [LARGE SCALE GENOMIC DNA]</scope>
    <source>
        <strain evidence="4">cv. 93-11</strain>
    </source>
</reference>
<sequence length="97" mass="10698">MGGETTGVSGGGFRRRLEHYLYSGEKKHVVAGIAIFAAIFGVPWYFMSRASFDSFRMKEAYACALGTKHQSHQDYMEKANKARSERLSSGQSSAPKA</sequence>
<keyword evidence="2" id="KW-0812">Transmembrane</keyword>
<feature type="transmembrane region" description="Helical" evidence="2">
    <location>
        <begin position="29"/>
        <end position="47"/>
    </location>
</feature>
<dbReference type="EMBL" id="CM000133">
    <property type="protein sequence ID" value="EEC83241.1"/>
    <property type="molecule type" value="Genomic_DNA"/>
</dbReference>
<dbReference type="STRING" id="39946.B8B921"/>
<dbReference type="PANTHER" id="PTHR35990:SF1">
    <property type="entry name" value="GAG1AT PROTEIN"/>
    <property type="match status" value="1"/>
</dbReference>
<dbReference type="Proteomes" id="UP000007015">
    <property type="component" value="Chromosome 8"/>
</dbReference>
<feature type="region of interest" description="Disordered" evidence="1">
    <location>
        <begin position="74"/>
        <end position="97"/>
    </location>
</feature>
<evidence type="ECO:0000313" key="3">
    <source>
        <dbReference type="EMBL" id="EEC83241.1"/>
    </source>
</evidence>
<accession>B8B921</accession>
<name>B8B921_ORYSI</name>
<protein>
    <submittedName>
        <fullName evidence="3">Uncharacterized protein</fullName>
    </submittedName>
</protein>
<keyword evidence="4" id="KW-1185">Reference proteome</keyword>
<gene>
    <name evidence="3" type="ORF">OsI_28553</name>
</gene>
<proteinExistence type="predicted"/>
<feature type="compositionally biased region" description="Basic and acidic residues" evidence="1">
    <location>
        <begin position="74"/>
        <end position="86"/>
    </location>
</feature>
<organism evidence="3 4">
    <name type="scientific">Oryza sativa subsp. indica</name>
    <name type="common">Rice</name>
    <dbReference type="NCBI Taxonomy" id="39946"/>
    <lineage>
        <taxon>Eukaryota</taxon>
        <taxon>Viridiplantae</taxon>
        <taxon>Streptophyta</taxon>
        <taxon>Embryophyta</taxon>
        <taxon>Tracheophyta</taxon>
        <taxon>Spermatophyta</taxon>
        <taxon>Magnoliopsida</taxon>
        <taxon>Liliopsida</taxon>
        <taxon>Poales</taxon>
        <taxon>Poaceae</taxon>
        <taxon>BOP clade</taxon>
        <taxon>Oryzoideae</taxon>
        <taxon>Oryzeae</taxon>
        <taxon>Oryzinae</taxon>
        <taxon>Oryza</taxon>
        <taxon>Oryza sativa</taxon>
    </lineage>
</organism>
<dbReference type="PANTHER" id="PTHR35990">
    <property type="entry name" value="GAG1AT PROTEIN"/>
    <property type="match status" value="1"/>
</dbReference>
<keyword evidence="2" id="KW-0472">Membrane</keyword>
<feature type="compositionally biased region" description="Polar residues" evidence="1">
    <location>
        <begin position="87"/>
        <end position="97"/>
    </location>
</feature>
<dbReference type="OMA" id="FRMKEAY"/>